<feature type="domain" description="RagB/SusD" evidence="6">
    <location>
        <begin position="373"/>
        <end position="506"/>
    </location>
</feature>
<protein>
    <submittedName>
        <fullName evidence="8">RagB/SusD family nutrient uptake outer membrane protein</fullName>
    </submittedName>
</protein>
<dbReference type="Pfam" id="PF07980">
    <property type="entry name" value="SusD_RagB"/>
    <property type="match status" value="1"/>
</dbReference>
<dbReference type="KEGG" id="mmab:HQ865_21930"/>
<name>A0A7D4Q3M8_9SPHI</name>
<evidence type="ECO:0000256" key="2">
    <source>
        <dbReference type="ARBA" id="ARBA00006275"/>
    </source>
</evidence>
<evidence type="ECO:0000256" key="1">
    <source>
        <dbReference type="ARBA" id="ARBA00004442"/>
    </source>
</evidence>
<evidence type="ECO:0000256" key="4">
    <source>
        <dbReference type="ARBA" id="ARBA00023136"/>
    </source>
</evidence>
<dbReference type="Proteomes" id="UP000505355">
    <property type="component" value="Chromosome"/>
</dbReference>
<evidence type="ECO:0000256" key="5">
    <source>
        <dbReference type="ARBA" id="ARBA00023237"/>
    </source>
</evidence>
<evidence type="ECO:0000313" key="8">
    <source>
        <dbReference type="EMBL" id="QKJ32306.1"/>
    </source>
</evidence>
<dbReference type="SUPFAM" id="SSF48452">
    <property type="entry name" value="TPR-like"/>
    <property type="match status" value="1"/>
</dbReference>
<evidence type="ECO:0000259" key="6">
    <source>
        <dbReference type="Pfam" id="PF07980"/>
    </source>
</evidence>
<accession>A0A7D4Q3M8</accession>
<evidence type="ECO:0000256" key="3">
    <source>
        <dbReference type="ARBA" id="ARBA00022729"/>
    </source>
</evidence>
<dbReference type="GO" id="GO:0009279">
    <property type="term" value="C:cell outer membrane"/>
    <property type="evidence" value="ECO:0007669"/>
    <property type="project" value="UniProtKB-SubCell"/>
</dbReference>
<keyword evidence="3" id="KW-0732">Signal</keyword>
<reference evidence="8 9" key="1">
    <citation type="submission" date="2020-05" db="EMBL/GenBank/DDBJ databases">
        <title>Mucilaginibacter mali sp. nov.</title>
        <authorList>
            <person name="Kim H.S."/>
            <person name="Lee K.C."/>
            <person name="Suh M.K."/>
            <person name="Kim J.-S."/>
            <person name="Han K.-I."/>
            <person name="Eom M.K."/>
            <person name="Shin Y.K."/>
            <person name="Lee J.-S."/>
        </authorList>
    </citation>
    <scope>NUCLEOTIDE SEQUENCE [LARGE SCALE GENOMIC DNA]</scope>
    <source>
        <strain evidence="8 9">G2-14</strain>
    </source>
</reference>
<dbReference type="PROSITE" id="PS51257">
    <property type="entry name" value="PROKAR_LIPOPROTEIN"/>
    <property type="match status" value="1"/>
</dbReference>
<keyword evidence="9" id="KW-1185">Reference proteome</keyword>
<dbReference type="InterPro" id="IPR012944">
    <property type="entry name" value="SusD_RagB_dom"/>
</dbReference>
<gene>
    <name evidence="8" type="ORF">HQ865_21930</name>
</gene>
<comment type="subcellular location">
    <subcellularLocation>
        <location evidence="1">Cell outer membrane</location>
    </subcellularLocation>
</comment>
<organism evidence="8 9">
    <name type="scientific">Mucilaginibacter mali</name>
    <dbReference type="NCBI Taxonomy" id="2740462"/>
    <lineage>
        <taxon>Bacteria</taxon>
        <taxon>Pseudomonadati</taxon>
        <taxon>Bacteroidota</taxon>
        <taxon>Sphingobacteriia</taxon>
        <taxon>Sphingobacteriales</taxon>
        <taxon>Sphingobacteriaceae</taxon>
        <taxon>Mucilaginibacter</taxon>
    </lineage>
</organism>
<dbReference type="InterPro" id="IPR011990">
    <property type="entry name" value="TPR-like_helical_dom_sf"/>
</dbReference>
<dbReference type="Pfam" id="PF14322">
    <property type="entry name" value="SusD-like_3"/>
    <property type="match status" value="1"/>
</dbReference>
<evidence type="ECO:0000259" key="7">
    <source>
        <dbReference type="Pfam" id="PF14322"/>
    </source>
</evidence>
<sequence>MTRRVLNIAVLSILVVLASCKKSLVEKPLTQVPVGDYFKSLKDVNAAMSGIYVSFQTEMIGDGVSNVGGKYHYWGEGRSDNFDRSQYSNVQIRELALNQISNTNSTADWSGLYRTINRINQCILNIPLAAQIDNNVTPTIVNNDLAQCYALRAECYFYLTRIWGDVVVFTEPYTDITQPAALPRTPKDKVISDVILADLTKAYSLIQKSQTPNIYYINEGAICAIMADVYMWKKDYPNAIVWYKNLFKAKGVTAKLYAPSGTPVAGDLETQANWKNAFLAPNTSVEAIWSIFWNQTIDGCACIPISVQNNNNPIRVDSLITVRWKANKQDTRVLKTIDTLPNTGHVDKVYKYYNLPATGLPAGLIPQSLNVFLPMYRMSDAVLGYAEALNYTGDKTTALAMLNLTRVRAGYTALAATDASIATQETFEDVILQERQWELFGEGKRWFDIVRTNRVNKIMDPFINYRQKRVDPASNVGFGTDLNKILWPILRQNLEDNPQLVQNPSYF</sequence>
<dbReference type="Gene3D" id="1.25.40.390">
    <property type="match status" value="1"/>
</dbReference>
<dbReference type="EMBL" id="CP054139">
    <property type="protein sequence ID" value="QKJ32306.1"/>
    <property type="molecule type" value="Genomic_DNA"/>
</dbReference>
<dbReference type="InterPro" id="IPR033985">
    <property type="entry name" value="SusD-like_N"/>
</dbReference>
<feature type="domain" description="SusD-like N-terminal" evidence="7">
    <location>
        <begin position="77"/>
        <end position="230"/>
    </location>
</feature>
<comment type="similarity">
    <text evidence="2">Belongs to the SusD family.</text>
</comment>
<evidence type="ECO:0000313" key="9">
    <source>
        <dbReference type="Proteomes" id="UP000505355"/>
    </source>
</evidence>
<dbReference type="RefSeq" id="WP_173416956.1">
    <property type="nucleotide sequence ID" value="NZ_CP054139.1"/>
</dbReference>
<keyword evidence="4" id="KW-0472">Membrane</keyword>
<proteinExistence type="inferred from homology"/>
<dbReference type="AlphaFoldDB" id="A0A7D4Q3M8"/>
<keyword evidence="5" id="KW-0998">Cell outer membrane</keyword>